<dbReference type="InterPro" id="IPR000182">
    <property type="entry name" value="GNAT_dom"/>
</dbReference>
<reference evidence="5" key="1">
    <citation type="submission" date="2022-03" db="EMBL/GenBank/DDBJ databases">
        <title>Draft genome sequence of Aduncisulcus paluster, a free-living microaerophilic Fornicata.</title>
        <authorList>
            <person name="Yuyama I."/>
            <person name="Kume K."/>
            <person name="Tamura T."/>
            <person name="Inagaki Y."/>
            <person name="Hashimoto T."/>
        </authorList>
    </citation>
    <scope>NUCLEOTIDE SEQUENCE</scope>
    <source>
        <strain evidence="5">NY0171</strain>
    </source>
</reference>
<evidence type="ECO:0000313" key="6">
    <source>
        <dbReference type="Proteomes" id="UP001057375"/>
    </source>
</evidence>
<gene>
    <name evidence="5" type="ORF">ADUPG1_012362</name>
</gene>
<evidence type="ECO:0000313" key="5">
    <source>
        <dbReference type="EMBL" id="GKT23230.1"/>
    </source>
</evidence>
<dbReference type="Pfam" id="PF00583">
    <property type="entry name" value="Acetyltransf_1"/>
    <property type="match status" value="1"/>
</dbReference>
<dbReference type="InterPro" id="IPR051646">
    <property type="entry name" value="NatB_acetyltransferase_subunit"/>
</dbReference>
<dbReference type="PANTHER" id="PTHR45910">
    <property type="entry name" value="N-ALPHA-ACETYLTRANSFERASE 20"/>
    <property type="match status" value="1"/>
</dbReference>
<feature type="compositionally biased region" description="Basic residues" evidence="3">
    <location>
        <begin position="152"/>
        <end position="163"/>
    </location>
</feature>
<dbReference type="CDD" id="cd04301">
    <property type="entry name" value="NAT_SF"/>
    <property type="match status" value="1"/>
</dbReference>
<keyword evidence="6" id="KW-1185">Reference proteome</keyword>
<sequence length="177" mass="20841">MYERPFHVDDFFCFNNVNFDPLTETYHPAFYMPYLTRWGDICEIEESFGGDICGYMIAKAEGPGADRHGHVTAVSVAPEYRRLRIAKKLMENLENRTTNIYGGKFVDLFVRNSNSVARQFYHLLGYYDFHIVDDYYGDENGLDMRKEFSSGSKKKGKKKKTKHVSPEWYEQWAKNWK</sequence>
<name>A0ABQ5K2Y5_9EUKA</name>
<evidence type="ECO:0000256" key="3">
    <source>
        <dbReference type="SAM" id="MobiDB-lite"/>
    </source>
</evidence>
<proteinExistence type="predicted"/>
<evidence type="ECO:0000256" key="1">
    <source>
        <dbReference type="ARBA" id="ARBA00022679"/>
    </source>
</evidence>
<organism evidence="5 6">
    <name type="scientific">Aduncisulcus paluster</name>
    <dbReference type="NCBI Taxonomy" id="2918883"/>
    <lineage>
        <taxon>Eukaryota</taxon>
        <taxon>Metamonada</taxon>
        <taxon>Carpediemonas-like organisms</taxon>
        <taxon>Aduncisulcus</taxon>
    </lineage>
</organism>
<dbReference type="PANTHER" id="PTHR45910:SF1">
    <property type="entry name" value="N-ALPHA-ACETYLTRANSFERASE 20"/>
    <property type="match status" value="1"/>
</dbReference>
<evidence type="ECO:0000259" key="4">
    <source>
        <dbReference type="PROSITE" id="PS51186"/>
    </source>
</evidence>
<protein>
    <recommendedName>
        <fullName evidence="4">N-acetyltransferase domain-containing protein</fullName>
    </recommendedName>
</protein>
<dbReference type="Proteomes" id="UP001057375">
    <property type="component" value="Unassembled WGS sequence"/>
</dbReference>
<dbReference type="PROSITE" id="PS51186">
    <property type="entry name" value="GNAT"/>
    <property type="match status" value="1"/>
</dbReference>
<keyword evidence="1" id="KW-0808">Transferase</keyword>
<dbReference type="EMBL" id="BQXS01012451">
    <property type="protein sequence ID" value="GKT23230.1"/>
    <property type="molecule type" value="Genomic_DNA"/>
</dbReference>
<feature type="region of interest" description="Disordered" evidence="3">
    <location>
        <begin position="147"/>
        <end position="167"/>
    </location>
</feature>
<dbReference type="SUPFAM" id="SSF55729">
    <property type="entry name" value="Acyl-CoA N-acyltransferases (Nat)"/>
    <property type="match status" value="1"/>
</dbReference>
<dbReference type="Gene3D" id="3.40.630.30">
    <property type="match status" value="1"/>
</dbReference>
<comment type="caution">
    <text evidence="5">The sequence shown here is derived from an EMBL/GenBank/DDBJ whole genome shotgun (WGS) entry which is preliminary data.</text>
</comment>
<accession>A0ABQ5K2Y5</accession>
<keyword evidence="2" id="KW-0012">Acyltransferase</keyword>
<feature type="domain" description="N-acetyltransferase" evidence="4">
    <location>
        <begin position="1"/>
        <end position="149"/>
    </location>
</feature>
<evidence type="ECO:0000256" key="2">
    <source>
        <dbReference type="ARBA" id="ARBA00023315"/>
    </source>
</evidence>
<dbReference type="InterPro" id="IPR016181">
    <property type="entry name" value="Acyl_CoA_acyltransferase"/>
</dbReference>